<dbReference type="FunFam" id="1.10.472.10:FF:000008">
    <property type="entry name" value="Transcription initiation factor IIB"/>
    <property type="match status" value="1"/>
</dbReference>
<dbReference type="RefSeq" id="XP_002172775.1">
    <property type="nucleotide sequence ID" value="XM_002172739.2"/>
</dbReference>
<dbReference type="FunFam" id="1.10.472.10:FF:000019">
    <property type="entry name" value="transcription initiation factor IIB"/>
    <property type="match status" value="1"/>
</dbReference>
<dbReference type="Gene3D" id="1.10.472.170">
    <property type="match status" value="1"/>
</dbReference>
<evidence type="ECO:0000256" key="12">
    <source>
        <dbReference type="ARBA" id="ARBA00056616"/>
    </source>
</evidence>
<dbReference type="SUPFAM" id="SSF57783">
    <property type="entry name" value="Zinc beta-ribbon"/>
    <property type="match status" value="1"/>
</dbReference>
<reference evidence="16 18" key="1">
    <citation type="journal article" date="2011" name="Science">
        <title>Comparative functional genomics of the fission yeasts.</title>
        <authorList>
            <person name="Rhind N."/>
            <person name="Chen Z."/>
            <person name="Yassour M."/>
            <person name="Thompson D.A."/>
            <person name="Haas B.J."/>
            <person name="Habib N."/>
            <person name="Wapinski I."/>
            <person name="Roy S."/>
            <person name="Lin M.F."/>
            <person name="Heiman D.I."/>
            <person name="Young S.K."/>
            <person name="Furuya K."/>
            <person name="Guo Y."/>
            <person name="Pidoux A."/>
            <person name="Chen H.M."/>
            <person name="Robbertse B."/>
            <person name="Goldberg J.M."/>
            <person name="Aoki K."/>
            <person name="Bayne E.H."/>
            <person name="Berlin A.M."/>
            <person name="Desjardins C.A."/>
            <person name="Dobbs E."/>
            <person name="Dukaj L."/>
            <person name="Fan L."/>
            <person name="FitzGerald M.G."/>
            <person name="French C."/>
            <person name="Gujja S."/>
            <person name="Hansen K."/>
            <person name="Keifenheim D."/>
            <person name="Levin J.Z."/>
            <person name="Mosher R.A."/>
            <person name="Mueller C.A."/>
            <person name="Pfiffner J."/>
            <person name="Priest M."/>
            <person name="Russ C."/>
            <person name="Smialowska A."/>
            <person name="Swoboda P."/>
            <person name="Sykes S.M."/>
            <person name="Vaughn M."/>
            <person name="Vengrova S."/>
            <person name="Yoder R."/>
            <person name="Zeng Q."/>
            <person name="Allshire R."/>
            <person name="Baulcombe D."/>
            <person name="Birren B.W."/>
            <person name="Brown W."/>
            <person name="Ekwall K."/>
            <person name="Kellis M."/>
            <person name="Leatherwood J."/>
            <person name="Levin H."/>
            <person name="Margalit H."/>
            <person name="Martienssen R."/>
            <person name="Nieduszynski C.A."/>
            <person name="Spatafora J.W."/>
            <person name="Friedman N."/>
            <person name="Dalgaard J.Z."/>
            <person name="Baumann P."/>
            <person name="Niki H."/>
            <person name="Regev A."/>
            <person name="Nusbaum C."/>
        </authorList>
    </citation>
    <scope>NUCLEOTIDE SEQUENCE [LARGE SCALE GENOMIC DNA]</scope>
    <source>
        <strain evidence="18">yFS275 / FY16936</strain>
    </source>
</reference>
<evidence type="ECO:0000313" key="18">
    <source>
        <dbReference type="Proteomes" id="UP000001744"/>
    </source>
</evidence>
<dbReference type="GO" id="GO:0001174">
    <property type="term" value="P:transcriptional start site selection at RNA polymerase II promoter"/>
    <property type="evidence" value="ECO:0000318"/>
    <property type="project" value="GO_Central"/>
</dbReference>
<evidence type="ECO:0000313" key="17">
    <source>
        <dbReference type="JaponicusDB" id="SJAG_01523"/>
    </source>
</evidence>
<dbReference type="PROSITE" id="PS51134">
    <property type="entry name" value="ZF_TFIIB"/>
    <property type="match status" value="1"/>
</dbReference>
<dbReference type="Pfam" id="PF00382">
    <property type="entry name" value="TFIIB"/>
    <property type="match status" value="2"/>
</dbReference>
<evidence type="ECO:0000256" key="10">
    <source>
        <dbReference type="ARBA" id="ARBA00023242"/>
    </source>
</evidence>
<dbReference type="VEuPathDB" id="FungiDB:SJAG_01523"/>
<dbReference type="SMART" id="SM00385">
    <property type="entry name" value="CYCLIN"/>
    <property type="match status" value="2"/>
</dbReference>
<dbReference type="FunFam" id="2.20.25.10:FF:000036">
    <property type="entry name" value="Transcription initiation factor IIB"/>
    <property type="match status" value="1"/>
</dbReference>
<dbReference type="GO" id="GO:0006352">
    <property type="term" value="P:DNA-templated transcription initiation"/>
    <property type="evidence" value="ECO:0000318"/>
    <property type="project" value="GO_Central"/>
</dbReference>
<evidence type="ECO:0000256" key="3">
    <source>
        <dbReference type="ARBA" id="ARBA00013932"/>
    </source>
</evidence>
<name>B6JY64_SCHJY</name>
<proteinExistence type="inferred from homology"/>
<dbReference type="GO" id="GO:0005634">
    <property type="term" value="C:nucleus"/>
    <property type="evidence" value="ECO:0000318"/>
    <property type="project" value="GO_Central"/>
</dbReference>
<dbReference type="Proteomes" id="UP000001744">
    <property type="component" value="Unassembled WGS sequence"/>
</dbReference>
<evidence type="ECO:0000256" key="4">
    <source>
        <dbReference type="ARBA" id="ARBA00022723"/>
    </source>
</evidence>
<dbReference type="JaponicusDB" id="SJAG_01523">
    <property type="gene designation" value="sua7"/>
</dbReference>
<keyword evidence="10" id="KW-0539">Nucleus</keyword>
<dbReference type="InterPro" id="IPR036915">
    <property type="entry name" value="Cyclin-like_sf"/>
</dbReference>
<dbReference type="GO" id="GO:0016251">
    <property type="term" value="F:RNA polymerase II general transcription initiation factor activity"/>
    <property type="evidence" value="ECO:0000318"/>
    <property type="project" value="GO_Central"/>
</dbReference>
<dbReference type="GO" id="GO:0017025">
    <property type="term" value="F:TBP-class protein binding"/>
    <property type="evidence" value="ECO:0000318"/>
    <property type="project" value="GO_Central"/>
</dbReference>
<dbReference type="OMA" id="DHDQRMK"/>
<evidence type="ECO:0000256" key="1">
    <source>
        <dbReference type="ARBA" id="ARBA00004123"/>
    </source>
</evidence>
<keyword evidence="5" id="KW-0677">Repeat</keyword>
<dbReference type="EMBL" id="KE651168">
    <property type="protein sequence ID" value="EEB06482.1"/>
    <property type="molecule type" value="Genomic_DNA"/>
</dbReference>
<feature type="domain" description="TFIIB-type" evidence="15">
    <location>
        <begin position="16"/>
        <end position="49"/>
    </location>
</feature>
<dbReference type="PROSITE" id="PS00782">
    <property type="entry name" value="TFIIB"/>
    <property type="match status" value="1"/>
</dbReference>
<evidence type="ECO:0000256" key="8">
    <source>
        <dbReference type="ARBA" id="ARBA00023015"/>
    </source>
</evidence>
<dbReference type="CDD" id="cd20551">
    <property type="entry name" value="CYCLIN_TFIIB_rpt1"/>
    <property type="match status" value="1"/>
</dbReference>
<dbReference type="InterPro" id="IPR000812">
    <property type="entry name" value="TFIIB"/>
</dbReference>
<dbReference type="GO" id="GO:0008270">
    <property type="term" value="F:zinc ion binding"/>
    <property type="evidence" value="ECO:0007669"/>
    <property type="project" value="UniProtKB-KW"/>
</dbReference>
<accession>B6JY64</accession>
<evidence type="ECO:0000256" key="13">
    <source>
        <dbReference type="ARBA" id="ARBA00066213"/>
    </source>
</evidence>
<evidence type="ECO:0000256" key="14">
    <source>
        <dbReference type="PROSITE-ProRule" id="PRU00469"/>
    </source>
</evidence>
<dbReference type="SUPFAM" id="SSF47954">
    <property type="entry name" value="Cyclin-like"/>
    <property type="match status" value="2"/>
</dbReference>
<evidence type="ECO:0000256" key="6">
    <source>
        <dbReference type="ARBA" id="ARBA00022771"/>
    </source>
</evidence>
<evidence type="ECO:0000256" key="7">
    <source>
        <dbReference type="ARBA" id="ARBA00022833"/>
    </source>
</evidence>
<dbReference type="PANTHER" id="PTHR11618:SF13">
    <property type="entry name" value="TRANSCRIPTION INITIATION FACTOR IIB"/>
    <property type="match status" value="1"/>
</dbReference>
<dbReference type="InterPro" id="IPR013137">
    <property type="entry name" value="Znf_TFIIB"/>
</dbReference>
<keyword evidence="4" id="KW-0479">Metal-binding</keyword>
<evidence type="ECO:0000256" key="5">
    <source>
        <dbReference type="ARBA" id="ARBA00022737"/>
    </source>
</evidence>
<keyword evidence="9" id="KW-0804">Transcription</keyword>
<gene>
    <name evidence="17" type="primary">sua7</name>
    <name evidence="16" type="ORF">SJAG_01523</name>
</gene>
<dbReference type="GeneID" id="7048708"/>
<dbReference type="GO" id="GO:0097550">
    <property type="term" value="C:transcription preinitiation complex"/>
    <property type="evidence" value="ECO:0000318"/>
    <property type="project" value="GO_Central"/>
</dbReference>
<comment type="similarity">
    <text evidence="2">Belongs to the TFIIB family.</text>
</comment>
<dbReference type="Gene3D" id="1.10.472.10">
    <property type="entry name" value="Cyclin-like"/>
    <property type="match status" value="1"/>
</dbReference>
<dbReference type="PANTHER" id="PTHR11618">
    <property type="entry name" value="TRANSCRIPTION INITIATION FACTOR IIB-RELATED"/>
    <property type="match status" value="1"/>
</dbReference>
<evidence type="ECO:0000259" key="15">
    <source>
        <dbReference type="PROSITE" id="PS51134"/>
    </source>
</evidence>
<evidence type="ECO:0000256" key="2">
    <source>
        <dbReference type="ARBA" id="ARBA00010857"/>
    </source>
</evidence>
<keyword evidence="6 14" id="KW-0863">Zinc-finger</keyword>
<dbReference type="InterPro" id="IPR013763">
    <property type="entry name" value="Cyclin-like_dom"/>
</dbReference>
<organism evidence="16 18">
    <name type="scientific">Schizosaccharomyces japonicus (strain yFS275 / FY16936)</name>
    <name type="common">Fission yeast</name>
    <dbReference type="NCBI Taxonomy" id="402676"/>
    <lineage>
        <taxon>Eukaryota</taxon>
        <taxon>Fungi</taxon>
        <taxon>Dikarya</taxon>
        <taxon>Ascomycota</taxon>
        <taxon>Taphrinomycotina</taxon>
        <taxon>Schizosaccharomycetes</taxon>
        <taxon>Schizosaccharomycetales</taxon>
        <taxon>Schizosaccharomycetaceae</taxon>
        <taxon>Schizosaccharomyces</taxon>
    </lineage>
</organism>
<dbReference type="GO" id="GO:0051123">
    <property type="term" value="P:RNA polymerase II preinitiation complex assembly"/>
    <property type="evidence" value="ECO:0000318"/>
    <property type="project" value="GO_Central"/>
</dbReference>
<dbReference type="Pfam" id="PF08271">
    <property type="entry name" value="Zn_Ribbon_TF"/>
    <property type="match status" value="1"/>
</dbReference>
<dbReference type="eggNOG" id="KOG1597">
    <property type="taxonomic scope" value="Eukaryota"/>
</dbReference>
<comment type="subunit">
    <text evidence="13">Associates with TFIID-IIA (DA complex) to form TFIID-IIA-IIB (DAB-complex) which is then recognized by polymerase II.</text>
</comment>
<comment type="function">
    <text evidence="12">General factor that plays a major role in the activation of eukaryotic genes transcribed by RNA polymerase II.</text>
</comment>
<dbReference type="OrthoDB" id="25790at2759"/>
<keyword evidence="8" id="KW-0805">Transcription regulation</keyword>
<evidence type="ECO:0000256" key="9">
    <source>
        <dbReference type="ARBA" id="ARBA00023163"/>
    </source>
</evidence>
<dbReference type="InterPro" id="IPR013150">
    <property type="entry name" value="TFIIB_cyclin"/>
</dbReference>
<protein>
    <recommendedName>
        <fullName evidence="3">Transcription initiation factor IIB</fullName>
    </recommendedName>
    <alternativeName>
        <fullName evidence="11">General transcription factor TFIIB</fullName>
    </alternativeName>
</protein>
<dbReference type="InterPro" id="IPR023486">
    <property type="entry name" value="TFIIB_CS"/>
</dbReference>
<dbReference type="AlphaFoldDB" id="B6JY64"/>
<evidence type="ECO:0000256" key="11">
    <source>
        <dbReference type="ARBA" id="ARBA00031706"/>
    </source>
</evidence>
<comment type="subcellular location">
    <subcellularLocation>
        <location evidence="1">Nucleus</location>
    </subcellularLocation>
</comment>
<dbReference type="HOGENOM" id="CLU_043736_1_0_1"/>
<evidence type="ECO:0000313" key="16">
    <source>
        <dbReference type="EMBL" id="EEB06482.1"/>
    </source>
</evidence>
<keyword evidence="18" id="KW-1185">Reference proteome</keyword>
<keyword evidence="7" id="KW-0862">Zinc</keyword>
<dbReference type="STRING" id="402676.B6JY64"/>
<sequence>MSSPSYAGLPTSALSVKMICSECREDPPNLVEEFSSGDTVCGSCGLVLGDRIVDTRSEWRTFSNSDEANGDPSRVGKVANPLLNGSQLDTSISSTDGTGAMLAKAQGRSVQVRGEKNLLTAYKEISAMCDAISLPKVIADTAKQLFKRVDDHKALKGKSSQSIIAACIYIACRQGKVPRTFMEICTLTNVAKKEIGRVYKTLQRMLTEGGALHNSVDAFKGQEYIQNSSTSAEDLMVRFCNRLQLPTFVQLAAAELARRAGQEGTLAGRSPISIAASGIYMISSLMGYPKTPKEISEVTGVSDSTIRIAYKLLHAERNKLVDPKWVAKDRTMDSLLPKP</sequence>
<dbReference type="PRINTS" id="PR00685">
    <property type="entry name" value="TIFACTORIIB"/>
</dbReference>
<dbReference type="FunFam" id="1.10.472.170:FF:000001">
    <property type="entry name" value="Transcription initiation factor IIB"/>
    <property type="match status" value="1"/>
</dbReference>